<dbReference type="InterPro" id="IPR016181">
    <property type="entry name" value="Acyl_CoA_acyltransferase"/>
</dbReference>
<dbReference type="SUPFAM" id="SSF55729">
    <property type="entry name" value="Acyl-CoA N-acyltransferases (Nat)"/>
    <property type="match status" value="1"/>
</dbReference>
<accession>A0ABV2T012</accession>
<dbReference type="PROSITE" id="PS51186">
    <property type="entry name" value="GNAT"/>
    <property type="match status" value="1"/>
</dbReference>
<keyword evidence="4" id="KW-1185">Reference proteome</keyword>
<dbReference type="Proteomes" id="UP001549749">
    <property type="component" value="Unassembled WGS sequence"/>
</dbReference>
<evidence type="ECO:0000313" key="3">
    <source>
        <dbReference type="EMBL" id="MET6996372.1"/>
    </source>
</evidence>
<keyword evidence="1" id="KW-0808">Transferase</keyword>
<dbReference type="InterPro" id="IPR050769">
    <property type="entry name" value="NAT_camello-type"/>
</dbReference>
<reference evidence="3 4" key="1">
    <citation type="submission" date="2024-06" db="EMBL/GenBank/DDBJ databases">
        <title>Chitinophaga defluvii sp. nov., isolated from municipal sewage.</title>
        <authorList>
            <person name="Zhang L."/>
        </authorList>
    </citation>
    <scope>NUCLEOTIDE SEQUENCE [LARGE SCALE GENOMIC DNA]</scope>
    <source>
        <strain evidence="3 4">H8</strain>
    </source>
</reference>
<dbReference type="PANTHER" id="PTHR13947">
    <property type="entry name" value="GNAT FAMILY N-ACETYLTRANSFERASE"/>
    <property type="match status" value="1"/>
</dbReference>
<dbReference type="Pfam" id="PF00583">
    <property type="entry name" value="Acetyltransf_1"/>
    <property type="match status" value="1"/>
</dbReference>
<gene>
    <name evidence="3" type="ORF">ABR189_03295</name>
</gene>
<organism evidence="3 4">
    <name type="scientific">Chitinophaga defluvii</name>
    <dbReference type="NCBI Taxonomy" id="3163343"/>
    <lineage>
        <taxon>Bacteria</taxon>
        <taxon>Pseudomonadati</taxon>
        <taxon>Bacteroidota</taxon>
        <taxon>Chitinophagia</taxon>
        <taxon>Chitinophagales</taxon>
        <taxon>Chitinophagaceae</taxon>
        <taxon>Chitinophaga</taxon>
    </lineage>
</organism>
<dbReference type="Gene3D" id="3.40.630.30">
    <property type="match status" value="1"/>
</dbReference>
<dbReference type="CDD" id="cd04301">
    <property type="entry name" value="NAT_SF"/>
    <property type="match status" value="1"/>
</dbReference>
<dbReference type="EMBL" id="JBEXAC010000001">
    <property type="protein sequence ID" value="MET6996372.1"/>
    <property type="molecule type" value="Genomic_DNA"/>
</dbReference>
<protein>
    <submittedName>
        <fullName evidence="3">GNAT family N-acetyltransferase</fullName>
    </submittedName>
</protein>
<evidence type="ECO:0000256" key="1">
    <source>
        <dbReference type="ARBA" id="ARBA00022679"/>
    </source>
</evidence>
<comment type="caution">
    <text evidence="3">The sequence shown here is derived from an EMBL/GenBank/DDBJ whole genome shotgun (WGS) entry which is preliminary data.</text>
</comment>
<evidence type="ECO:0000313" key="4">
    <source>
        <dbReference type="Proteomes" id="UP001549749"/>
    </source>
</evidence>
<dbReference type="PANTHER" id="PTHR13947:SF37">
    <property type="entry name" value="LD18367P"/>
    <property type="match status" value="1"/>
</dbReference>
<name>A0ABV2T012_9BACT</name>
<sequence>MPDEIHILEYHSSYQPHFERLNKVWIEKYFRLEPIDIEVLEHPEPHIIDPGGQIIFAAIRQRIVGTVAIRKVDDDTVEMTKMAVDEAYQGRKIGWVLGQAIIETARKMGFSKMILYSNTALTPAIQLYRKMGFKEVEVEAGKYDRCNIQMEMELGNMAAD</sequence>
<feature type="domain" description="N-acetyltransferase" evidence="2">
    <location>
        <begin position="5"/>
        <end position="155"/>
    </location>
</feature>
<evidence type="ECO:0000259" key="2">
    <source>
        <dbReference type="PROSITE" id="PS51186"/>
    </source>
</evidence>
<dbReference type="InterPro" id="IPR000182">
    <property type="entry name" value="GNAT_dom"/>
</dbReference>
<dbReference type="RefSeq" id="WP_354659018.1">
    <property type="nucleotide sequence ID" value="NZ_JBEXAC010000001.1"/>
</dbReference>
<proteinExistence type="predicted"/>